<evidence type="ECO:0000313" key="2">
    <source>
        <dbReference type="Proteomes" id="UP000216004"/>
    </source>
</evidence>
<sequence>MCINTTRNIRKKVGNNSFIIPVSQLCKRLFCSCADKVVFADKYFPLQSTFWTSSEEGSPYWQ</sequence>
<keyword evidence="2" id="KW-1185">Reference proteome</keyword>
<dbReference type="Proteomes" id="UP000216004">
    <property type="component" value="Unassembled WGS sequence"/>
</dbReference>
<proteinExistence type="predicted"/>
<protein>
    <submittedName>
        <fullName evidence="1">Uncharacterized protein</fullName>
    </submittedName>
</protein>
<evidence type="ECO:0000313" key="1">
    <source>
        <dbReference type="EMBL" id="OZG49936.1"/>
    </source>
</evidence>
<dbReference type="EMBL" id="MWWS01000004">
    <property type="protein sequence ID" value="OZG49936.1"/>
    <property type="molecule type" value="Genomic_DNA"/>
</dbReference>
<accession>A0A261ETE7</accession>
<comment type="caution">
    <text evidence="1">The sequence shown here is derived from an EMBL/GenBank/DDBJ whole genome shotgun (WGS) entry which is preliminary data.</text>
</comment>
<organism evidence="1 2">
    <name type="scientific">Bombiscardovia coagulans</name>
    <dbReference type="NCBI Taxonomy" id="686666"/>
    <lineage>
        <taxon>Bacteria</taxon>
        <taxon>Bacillati</taxon>
        <taxon>Actinomycetota</taxon>
        <taxon>Actinomycetes</taxon>
        <taxon>Bifidobacteriales</taxon>
        <taxon>Bifidobacteriaceae</taxon>
        <taxon>Bombiscardovia</taxon>
    </lineage>
</organism>
<gene>
    <name evidence="1" type="ORF">BOCO_0453</name>
</gene>
<dbReference type="AlphaFoldDB" id="A0A261ETE7"/>
<name>A0A261ETE7_9BIFI</name>
<reference evidence="1 2" key="1">
    <citation type="journal article" date="2017" name="BMC Genomics">
        <title>Comparative genomic and phylogenomic analyses of the Bifidobacteriaceae family.</title>
        <authorList>
            <person name="Lugli G.A."/>
            <person name="Milani C."/>
            <person name="Turroni F."/>
            <person name="Duranti S."/>
            <person name="Mancabelli L."/>
            <person name="Mangifesta M."/>
            <person name="Ferrario C."/>
            <person name="Modesto M."/>
            <person name="Mattarelli P."/>
            <person name="Jiri K."/>
            <person name="van Sinderen D."/>
            <person name="Ventura M."/>
        </authorList>
    </citation>
    <scope>NUCLEOTIDE SEQUENCE [LARGE SCALE GENOMIC DNA]</scope>
    <source>
        <strain evidence="1 2">DSM 22924</strain>
    </source>
</reference>